<sequence length="117" mass="13041">MNVRIALALLWTLIIIAACSVPGHTIPSFNLFSEDKLYHIVAFLGFGLAWTWAGAKPRTVLWSGLALAIGTELWQSLPFIGRYADPLDALADMIGVGLSLYVARTFHRAMLERREQR</sequence>
<dbReference type="EMBL" id="MQWB01000001">
    <property type="protein sequence ID" value="OZC02521.1"/>
    <property type="molecule type" value="Genomic_DNA"/>
</dbReference>
<dbReference type="AlphaFoldDB" id="A0A259TXT8"/>
<dbReference type="InParanoid" id="A0A259TXT8"/>
<dbReference type="Proteomes" id="UP000216446">
    <property type="component" value="Unassembled WGS sequence"/>
</dbReference>
<keyword evidence="1" id="KW-1133">Transmembrane helix</keyword>
<evidence type="ECO:0000313" key="2">
    <source>
        <dbReference type="EMBL" id="OZC02521.1"/>
    </source>
</evidence>
<evidence type="ECO:0000313" key="3">
    <source>
        <dbReference type="Proteomes" id="UP000216446"/>
    </source>
</evidence>
<dbReference type="RefSeq" id="WP_094546869.1">
    <property type="nucleotide sequence ID" value="NZ_MQWB01000001.1"/>
</dbReference>
<proteinExistence type="predicted"/>
<dbReference type="PROSITE" id="PS51257">
    <property type="entry name" value="PROKAR_LIPOPROTEIN"/>
    <property type="match status" value="1"/>
</dbReference>
<name>A0A259TXT8_9BACT</name>
<accession>A0A259TXT8</accession>
<evidence type="ECO:0000256" key="1">
    <source>
        <dbReference type="SAM" id="Phobius"/>
    </source>
</evidence>
<keyword evidence="3" id="KW-1185">Reference proteome</keyword>
<dbReference type="PANTHER" id="PTHR28008">
    <property type="entry name" value="DOMAIN PROTEIN, PUTATIVE (AFU_ORTHOLOGUE AFUA_3G10980)-RELATED"/>
    <property type="match status" value="1"/>
</dbReference>
<dbReference type="OrthoDB" id="1524985at2"/>
<evidence type="ECO:0008006" key="4">
    <source>
        <dbReference type="Google" id="ProtNLM"/>
    </source>
</evidence>
<keyword evidence="1" id="KW-0812">Transmembrane</keyword>
<comment type="caution">
    <text evidence="2">The sequence shown here is derived from an EMBL/GenBank/DDBJ whole genome shotgun (WGS) entry which is preliminary data.</text>
</comment>
<reference evidence="2 3" key="1">
    <citation type="submission" date="2016-11" db="EMBL/GenBank/DDBJ databases">
        <title>Study of marine rhodopsin-containing bacteria.</title>
        <authorList>
            <person name="Yoshizawa S."/>
            <person name="Kumagai Y."/>
            <person name="Kogure K."/>
        </authorList>
    </citation>
    <scope>NUCLEOTIDE SEQUENCE [LARGE SCALE GENOMIC DNA]</scope>
    <source>
        <strain evidence="2 3">SG-29</strain>
    </source>
</reference>
<dbReference type="PANTHER" id="PTHR28008:SF1">
    <property type="entry name" value="DOMAIN PROTEIN, PUTATIVE (AFU_ORTHOLOGUE AFUA_3G10980)-RELATED"/>
    <property type="match status" value="1"/>
</dbReference>
<organism evidence="2 3">
    <name type="scientific">Rubricoccus marinus</name>
    <dbReference type="NCBI Taxonomy" id="716817"/>
    <lineage>
        <taxon>Bacteria</taxon>
        <taxon>Pseudomonadati</taxon>
        <taxon>Rhodothermota</taxon>
        <taxon>Rhodothermia</taxon>
        <taxon>Rhodothermales</taxon>
        <taxon>Rubricoccaceae</taxon>
        <taxon>Rubricoccus</taxon>
    </lineage>
</organism>
<keyword evidence="1" id="KW-0472">Membrane</keyword>
<feature type="transmembrane region" description="Helical" evidence="1">
    <location>
        <begin position="36"/>
        <end position="53"/>
    </location>
</feature>
<gene>
    <name evidence="2" type="ORF">BSZ36_05750</name>
</gene>
<protein>
    <recommendedName>
        <fullName evidence="4">VanZ-like domain-containing protein</fullName>
    </recommendedName>
</protein>